<dbReference type="GO" id="GO:0016272">
    <property type="term" value="C:prefoldin complex"/>
    <property type="evidence" value="ECO:0007669"/>
    <property type="project" value="InterPro"/>
</dbReference>
<organism evidence="5 6">
    <name type="scientific">Chloropicon primus</name>
    <dbReference type="NCBI Taxonomy" id="1764295"/>
    <lineage>
        <taxon>Eukaryota</taxon>
        <taxon>Viridiplantae</taxon>
        <taxon>Chlorophyta</taxon>
        <taxon>Chloropicophyceae</taxon>
        <taxon>Chloropicales</taxon>
        <taxon>Chloropicaceae</taxon>
        <taxon>Chloropicon</taxon>
    </lineage>
</organism>
<dbReference type="Pfam" id="PF01920">
    <property type="entry name" value="Prefoldin_2"/>
    <property type="match status" value="1"/>
</dbReference>
<keyword evidence="6" id="KW-1185">Reference proteome</keyword>
<accession>A0A5B8MU07</accession>
<dbReference type="InterPro" id="IPR027235">
    <property type="entry name" value="PFD2"/>
</dbReference>
<name>A0A5B8MU07_9CHLO</name>
<keyword evidence="3" id="KW-0175">Coiled coil</keyword>
<feature type="region of interest" description="Disordered" evidence="4">
    <location>
        <begin position="114"/>
        <end position="139"/>
    </location>
</feature>
<dbReference type="GO" id="GO:0051082">
    <property type="term" value="F:unfolded protein binding"/>
    <property type="evidence" value="ECO:0007669"/>
    <property type="project" value="InterPro"/>
</dbReference>
<dbReference type="PANTHER" id="PTHR13303">
    <property type="entry name" value="PREFOLDIN SUBUNIT 2"/>
    <property type="match status" value="1"/>
</dbReference>
<dbReference type="CDD" id="cd23163">
    <property type="entry name" value="Prefoldin_2"/>
    <property type="match status" value="1"/>
</dbReference>
<feature type="compositionally biased region" description="Basic and acidic residues" evidence="4">
    <location>
        <begin position="114"/>
        <end position="126"/>
    </location>
</feature>
<feature type="coiled-coil region" evidence="3">
    <location>
        <begin position="17"/>
        <end position="44"/>
    </location>
</feature>
<evidence type="ECO:0000256" key="1">
    <source>
        <dbReference type="ARBA" id="ARBA00008045"/>
    </source>
</evidence>
<evidence type="ECO:0000256" key="2">
    <source>
        <dbReference type="ARBA" id="ARBA00023186"/>
    </source>
</evidence>
<proteinExistence type="inferred from homology"/>
<evidence type="ECO:0000313" key="6">
    <source>
        <dbReference type="Proteomes" id="UP000316726"/>
    </source>
</evidence>
<evidence type="ECO:0000313" key="5">
    <source>
        <dbReference type="EMBL" id="QDZ24049.1"/>
    </source>
</evidence>
<reference evidence="5 6" key="1">
    <citation type="submission" date="2018-07" db="EMBL/GenBank/DDBJ databases">
        <title>The complete nuclear genome of the prasinophyte Chloropicon primus (CCMP1205).</title>
        <authorList>
            <person name="Pombert J.-F."/>
            <person name="Otis C."/>
            <person name="Turmel M."/>
            <person name="Lemieux C."/>
        </authorList>
    </citation>
    <scope>NUCLEOTIDE SEQUENCE [LARGE SCALE GENOMIC DNA]</scope>
    <source>
        <strain evidence="5 6">CCMP1205</strain>
    </source>
</reference>
<gene>
    <name evidence="5" type="ORF">A3770_12p65670</name>
</gene>
<dbReference type="Proteomes" id="UP000316726">
    <property type="component" value="Chromosome 12"/>
</dbReference>
<dbReference type="EMBL" id="CP031045">
    <property type="protein sequence ID" value="QDZ24049.1"/>
    <property type="molecule type" value="Genomic_DNA"/>
</dbReference>
<dbReference type="AlphaFoldDB" id="A0A5B8MU07"/>
<dbReference type="InterPro" id="IPR009053">
    <property type="entry name" value="Prefoldin"/>
</dbReference>
<dbReference type="FunFam" id="1.10.287.370:FF:000002">
    <property type="entry name" value="Prefoldin subunit 2"/>
    <property type="match status" value="1"/>
</dbReference>
<dbReference type="InterPro" id="IPR002777">
    <property type="entry name" value="PFD_beta-like"/>
</dbReference>
<dbReference type="GO" id="GO:0009409">
    <property type="term" value="P:response to cold"/>
    <property type="evidence" value="ECO:0007669"/>
    <property type="project" value="UniProtKB-ARBA"/>
</dbReference>
<protein>
    <submittedName>
        <fullName evidence="5">Subunit 2 of molecular cheperone prefoldin</fullName>
    </submittedName>
</protein>
<dbReference type="STRING" id="1764295.A0A5B8MU07"/>
<dbReference type="Gene3D" id="1.10.287.370">
    <property type="match status" value="1"/>
</dbReference>
<evidence type="ECO:0000256" key="4">
    <source>
        <dbReference type="SAM" id="MobiDB-lite"/>
    </source>
</evidence>
<comment type="similarity">
    <text evidence="1">Belongs to the prefoldin subunit beta family.</text>
</comment>
<evidence type="ECO:0000256" key="3">
    <source>
        <dbReference type="SAM" id="Coils"/>
    </source>
</evidence>
<dbReference type="OrthoDB" id="29646at2759"/>
<dbReference type="GO" id="GO:0006457">
    <property type="term" value="P:protein folding"/>
    <property type="evidence" value="ECO:0007669"/>
    <property type="project" value="InterPro"/>
</dbReference>
<keyword evidence="2" id="KW-0143">Chaperone</keyword>
<dbReference type="SUPFAM" id="SSF46579">
    <property type="entry name" value="Prefoldin"/>
    <property type="match status" value="1"/>
</dbReference>
<sequence length="139" mass="15345">MSSSGEPKSEQEVVQRFGAMRQEVQQLYQKLSELDAELQEHELVIKAISGMEEKRKCFRLVGGVLVERTVGEVLPAVATNKQGITGIKEQLQKQFDARKEELKAFQDKYKITVKGEEAGQPKEPEGGKANSGATQGILA</sequence>